<accession>A0AAN5LBA2</accession>
<feature type="compositionally biased region" description="Basic residues" evidence="1">
    <location>
        <begin position="61"/>
        <end position="76"/>
    </location>
</feature>
<feature type="region of interest" description="Disordered" evidence="1">
    <location>
        <begin position="48"/>
        <end position="76"/>
    </location>
</feature>
<dbReference type="EMBL" id="DACSEO010000065">
    <property type="protein sequence ID" value="HAT1683533.1"/>
    <property type="molecule type" value="Genomic_DNA"/>
</dbReference>
<sequence length="76" mass="8910">MTDSFNSDDNMILVKLSTDDGRDYTARLVWQMNYRRYLHDKRVVPMPPAPKVTEVNADAGRKKRLATKRKRRKTGE</sequence>
<dbReference type="AlphaFoldDB" id="A0AAN5LBA2"/>
<organism evidence="2 3">
    <name type="scientific">Klebsiella oxytoca</name>
    <dbReference type="NCBI Taxonomy" id="571"/>
    <lineage>
        <taxon>Bacteria</taxon>
        <taxon>Pseudomonadati</taxon>
        <taxon>Pseudomonadota</taxon>
        <taxon>Gammaproteobacteria</taxon>
        <taxon>Enterobacterales</taxon>
        <taxon>Enterobacteriaceae</taxon>
        <taxon>Klebsiella/Raoultella group</taxon>
        <taxon>Klebsiella</taxon>
    </lineage>
</organism>
<reference evidence="2" key="2">
    <citation type="submission" date="2020-11" db="EMBL/GenBank/DDBJ databases">
        <authorList>
            <consortium name="NCBI Pathogen Detection Project"/>
        </authorList>
    </citation>
    <scope>NUCLEOTIDE SEQUENCE</scope>
    <source>
        <strain evidence="2">R404</strain>
    </source>
</reference>
<reference evidence="2" key="1">
    <citation type="journal article" date="2018" name="Genome Biol.">
        <title>SKESA: strategic k-mer extension for scrupulous assemblies.</title>
        <authorList>
            <person name="Souvorov A."/>
            <person name="Agarwala R."/>
            <person name="Lipman D.J."/>
        </authorList>
    </citation>
    <scope>NUCLEOTIDE SEQUENCE</scope>
    <source>
        <strain evidence="2">R404</strain>
    </source>
</reference>
<proteinExistence type="predicted"/>
<evidence type="ECO:0000313" key="3">
    <source>
        <dbReference type="Proteomes" id="UP000856143"/>
    </source>
</evidence>
<comment type="caution">
    <text evidence="2">The sequence shown here is derived from an EMBL/GenBank/DDBJ whole genome shotgun (WGS) entry which is preliminary data.</text>
</comment>
<dbReference type="Proteomes" id="UP000856143">
    <property type="component" value="Unassembled WGS sequence"/>
</dbReference>
<evidence type="ECO:0000313" key="2">
    <source>
        <dbReference type="EMBL" id="HAT1683533.1"/>
    </source>
</evidence>
<protein>
    <submittedName>
        <fullName evidence="2">Uncharacterized protein</fullName>
    </submittedName>
</protein>
<evidence type="ECO:0000256" key="1">
    <source>
        <dbReference type="SAM" id="MobiDB-lite"/>
    </source>
</evidence>
<gene>
    <name evidence="2" type="ORF">I8Y21_004282</name>
</gene>
<name>A0AAN5LBA2_KLEOX</name>